<sequence length="343" mass="37001">MKFKNLYLGLAAFALLFTSCSNDDDTTIDIPSGAYIDGVFILNEGNFGTPNASVSFLSNDLVTFQNAIFSTMNPTETLGDVAQSMSFYKDKAFIVVNNSNEVRVVDRYSFKNVATITANLENPRYSVVYNGFLYVTNAISNAVTVYDASTYAYVRTIEIGKTSERIVESNGKLYVMNGSFGSGNEVSVIDLGTNKVSKVFTVEDGINSIEVSNGSVYVLCGNDTRTKLFKINAATDVASSFETTTLTNSINMDIDGSKIYYTSGTGIYVMDLTATTFTETPLFNVSANSWSTLYGFAAIDGKIYTADAAGFINDGKVVVYSATGEALKTVEVGMGPNGFYANN</sequence>
<evidence type="ECO:0000313" key="2">
    <source>
        <dbReference type="EMBL" id="MEZ7514009.1"/>
    </source>
</evidence>
<dbReference type="InterPro" id="IPR051200">
    <property type="entry name" value="Host-pathogen_enzymatic-act"/>
</dbReference>
<name>A0ABV4KBY4_9FLAO</name>
<dbReference type="Proteomes" id="UP001568894">
    <property type="component" value="Unassembled WGS sequence"/>
</dbReference>
<dbReference type="InterPro" id="IPR031815">
    <property type="entry name" value="DUF5074"/>
</dbReference>
<feature type="signal peptide" evidence="1">
    <location>
        <begin position="1"/>
        <end position="23"/>
    </location>
</feature>
<protein>
    <recommendedName>
        <fullName evidence="4">40-residue YVTN family beta-propeller repeat-containing protein</fullName>
    </recommendedName>
</protein>
<proteinExistence type="predicted"/>
<dbReference type="Gene3D" id="2.130.10.10">
    <property type="entry name" value="YVTN repeat-like/Quinoprotein amine dehydrogenase"/>
    <property type="match status" value="1"/>
</dbReference>
<accession>A0ABV4KBY4</accession>
<comment type="caution">
    <text evidence="2">The sequence shown here is derived from an EMBL/GenBank/DDBJ whole genome shotgun (WGS) entry which is preliminary data.</text>
</comment>
<dbReference type="EMBL" id="JASMRN010000002">
    <property type="protein sequence ID" value="MEZ7514009.1"/>
    <property type="molecule type" value="Genomic_DNA"/>
</dbReference>
<dbReference type="PROSITE" id="PS51257">
    <property type="entry name" value="PROKAR_LIPOPROTEIN"/>
    <property type="match status" value="1"/>
</dbReference>
<gene>
    <name evidence="2" type="ORF">QO192_01805</name>
</gene>
<evidence type="ECO:0008006" key="4">
    <source>
        <dbReference type="Google" id="ProtNLM"/>
    </source>
</evidence>
<dbReference type="RefSeq" id="WP_371567510.1">
    <property type="nucleotide sequence ID" value="NZ_JASMRN010000002.1"/>
</dbReference>
<keyword evidence="3" id="KW-1185">Reference proteome</keyword>
<organism evidence="2 3">
    <name type="scientific">Flavobacterium frigidarium</name>
    <dbReference type="NCBI Taxonomy" id="99286"/>
    <lineage>
        <taxon>Bacteria</taxon>
        <taxon>Pseudomonadati</taxon>
        <taxon>Bacteroidota</taxon>
        <taxon>Flavobacteriia</taxon>
        <taxon>Flavobacteriales</taxon>
        <taxon>Flavobacteriaceae</taxon>
        <taxon>Flavobacterium</taxon>
    </lineage>
</organism>
<evidence type="ECO:0000256" key="1">
    <source>
        <dbReference type="SAM" id="SignalP"/>
    </source>
</evidence>
<reference evidence="2 3" key="1">
    <citation type="submission" date="2023-05" db="EMBL/GenBank/DDBJ databases">
        <title>Adaptations of aquatic viruses from atmosphere-close ecosystems of the Central Arctic Ocean.</title>
        <authorList>
            <person name="Rahlff J."/>
            <person name="Holmfeldt K."/>
        </authorList>
    </citation>
    <scope>NUCLEOTIDE SEQUENCE [LARGE SCALE GENOMIC DNA]</scope>
    <source>
        <strain evidence="2 3">Arc14</strain>
    </source>
</reference>
<keyword evidence="1" id="KW-0732">Signal</keyword>
<feature type="chain" id="PRO_5045454520" description="40-residue YVTN family beta-propeller repeat-containing protein" evidence="1">
    <location>
        <begin position="24"/>
        <end position="343"/>
    </location>
</feature>
<dbReference type="InterPro" id="IPR015943">
    <property type="entry name" value="WD40/YVTN_repeat-like_dom_sf"/>
</dbReference>
<dbReference type="SUPFAM" id="SSF63825">
    <property type="entry name" value="YWTD domain"/>
    <property type="match status" value="1"/>
</dbReference>
<dbReference type="Pfam" id="PF16819">
    <property type="entry name" value="DUF5074"/>
    <property type="match status" value="1"/>
</dbReference>
<dbReference type="PANTHER" id="PTHR47197">
    <property type="entry name" value="PROTEIN NIRF"/>
    <property type="match status" value="1"/>
</dbReference>
<dbReference type="PANTHER" id="PTHR47197:SF3">
    <property type="entry name" value="DIHYDRO-HEME D1 DEHYDROGENASE"/>
    <property type="match status" value="1"/>
</dbReference>
<evidence type="ECO:0000313" key="3">
    <source>
        <dbReference type="Proteomes" id="UP001568894"/>
    </source>
</evidence>